<feature type="compositionally biased region" description="Pro residues" evidence="5">
    <location>
        <begin position="220"/>
        <end position="236"/>
    </location>
</feature>
<dbReference type="EMBL" id="CM000881">
    <property type="protein sequence ID" value="PNT72564.1"/>
    <property type="molecule type" value="Genomic_DNA"/>
</dbReference>
<dbReference type="InterPro" id="IPR043325">
    <property type="entry name" value="LTSS"/>
</dbReference>
<evidence type="ECO:0000313" key="10">
    <source>
        <dbReference type="Proteomes" id="UP000008810"/>
    </source>
</evidence>
<protein>
    <recommendedName>
        <fullName evidence="7">Bifunctional inhibitor/plant lipid transfer protein/seed storage helical domain-containing protein</fullName>
    </recommendedName>
</protein>
<evidence type="ECO:0000313" key="8">
    <source>
        <dbReference type="EMBL" id="PNT72564.1"/>
    </source>
</evidence>
<evidence type="ECO:0000256" key="1">
    <source>
        <dbReference type="ARBA" id="ARBA00009748"/>
    </source>
</evidence>
<organism evidence="8">
    <name type="scientific">Brachypodium distachyon</name>
    <name type="common">Purple false brome</name>
    <name type="synonym">Trachynia distachya</name>
    <dbReference type="NCBI Taxonomy" id="15368"/>
    <lineage>
        <taxon>Eukaryota</taxon>
        <taxon>Viridiplantae</taxon>
        <taxon>Streptophyta</taxon>
        <taxon>Embryophyta</taxon>
        <taxon>Tracheophyta</taxon>
        <taxon>Spermatophyta</taxon>
        <taxon>Magnoliopsida</taxon>
        <taxon>Liliopsida</taxon>
        <taxon>Poales</taxon>
        <taxon>Poaceae</taxon>
        <taxon>BOP clade</taxon>
        <taxon>Pooideae</taxon>
        <taxon>Stipodae</taxon>
        <taxon>Brachypodieae</taxon>
        <taxon>Brachypodium</taxon>
    </lineage>
</organism>
<keyword evidence="2 6" id="KW-0732">Signal</keyword>
<evidence type="ECO:0000256" key="6">
    <source>
        <dbReference type="SAM" id="SignalP"/>
    </source>
</evidence>
<evidence type="ECO:0000259" key="7">
    <source>
        <dbReference type="Pfam" id="PF14368"/>
    </source>
</evidence>
<dbReference type="FunCoup" id="A0A2K2DE45">
    <property type="interactions" value="5"/>
</dbReference>
<dbReference type="InterPro" id="IPR000528">
    <property type="entry name" value="Plant_nsLTP"/>
</dbReference>
<dbReference type="Gene3D" id="1.10.110.10">
    <property type="entry name" value="Plant lipid-transfer and hydrophobic proteins"/>
    <property type="match status" value="1"/>
</dbReference>
<keyword evidence="4" id="KW-0325">Glycoprotein</keyword>
<dbReference type="Gramene" id="PNT72564">
    <property type="protein sequence ID" value="PNT72564"/>
    <property type="gene ID" value="BRADI_2g46330v3"/>
</dbReference>
<dbReference type="GO" id="GO:0006869">
    <property type="term" value="P:lipid transport"/>
    <property type="evidence" value="ECO:0007669"/>
    <property type="project" value="InterPro"/>
</dbReference>
<dbReference type="InterPro" id="IPR016140">
    <property type="entry name" value="Bifunc_inhib/LTP/seed_store"/>
</dbReference>
<dbReference type="STRING" id="15368.A0A2K2DE45"/>
<evidence type="ECO:0000256" key="2">
    <source>
        <dbReference type="ARBA" id="ARBA00022729"/>
    </source>
</evidence>
<comment type="similarity">
    <text evidence="1">Belongs to the plant LTP family.</text>
</comment>
<evidence type="ECO:0000313" key="9">
    <source>
        <dbReference type="EnsemblPlants" id="PNT72564"/>
    </source>
</evidence>
<dbReference type="GeneID" id="104583315"/>
<keyword evidence="3" id="KW-1015">Disulfide bond</keyword>
<dbReference type="PANTHER" id="PTHR33044">
    <property type="entry name" value="BIFUNCTIONAL INHIBITOR/LIPID-TRANSFER PROTEIN/SEED STORAGE 2S ALBUMIN SUPERFAMILY PROTEIN-RELATED"/>
    <property type="match status" value="1"/>
</dbReference>
<dbReference type="OrthoDB" id="681759at2759"/>
<dbReference type="RefSeq" id="XP_014754121.1">
    <property type="nucleotide sequence ID" value="XM_014898635.2"/>
</dbReference>
<dbReference type="Pfam" id="PF14368">
    <property type="entry name" value="LTP_2"/>
    <property type="match status" value="1"/>
</dbReference>
<reference evidence="8" key="2">
    <citation type="submission" date="2017-06" db="EMBL/GenBank/DDBJ databases">
        <title>WGS assembly of Brachypodium distachyon.</title>
        <authorList>
            <consortium name="The International Brachypodium Initiative"/>
            <person name="Lucas S."/>
            <person name="Harmon-Smith M."/>
            <person name="Lail K."/>
            <person name="Tice H."/>
            <person name="Grimwood J."/>
            <person name="Bruce D."/>
            <person name="Barry K."/>
            <person name="Shu S."/>
            <person name="Lindquist E."/>
            <person name="Wang M."/>
            <person name="Pitluck S."/>
            <person name="Vogel J.P."/>
            <person name="Garvin D.F."/>
            <person name="Mockler T.C."/>
            <person name="Schmutz J."/>
            <person name="Rokhsar D."/>
            <person name="Bevan M.W."/>
        </authorList>
    </citation>
    <scope>NUCLEOTIDE SEQUENCE</scope>
    <source>
        <strain evidence="8">Bd21</strain>
    </source>
</reference>
<dbReference type="EnsemblPlants" id="PNT72564">
    <property type="protein sequence ID" value="PNT72564"/>
    <property type="gene ID" value="BRADI_2g46330v3"/>
</dbReference>
<dbReference type="Proteomes" id="UP000008810">
    <property type="component" value="Chromosome 2"/>
</dbReference>
<keyword evidence="10" id="KW-1185">Reference proteome</keyword>
<proteinExistence type="inferred from homology"/>
<evidence type="ECO:0000256" key="4">
    <source>
        <dbReference type="ARBA" id="ARBA00023180"/>
    </source>
</evidence>
<evidence type="ECO:0000256" key="3">
    <source>
        <dbReference type="ARBA" id="ARBA00023157"/>
    </source>
</evidence>
<feature type="domain" description="Bifunctional inhibitor/plant lipid transfer protein/seed storage helical" evidence="7">
    <location>
        <begin position="124"/>
        <end position="204"/>
    </location>
</feature>
<dbReference type="KEGG" id="bdi:104583315"/>
<reference evidence="8 9" key="1">
    <citation type="journal article" date="2010" name="Nature">
        <title>Genome sequencing and analysis of the model grass Brachypodium distachyon.</title>
        <authorList>
            <consortium name="International Brachypodium Initiative"/>
        </authorList>
    </citation>
    <scope>NUCLEOTIDE SEQUENCE [LARGE SCALE GENOMIC DNA]</scope>
    <source>
        <strain evidence="8 9">Bd21</strain>
    </source>
</reference>
<dbReference type="PRINTS" id="PR00382">
    <property type="entry name" value="LIPIDTRNSFER"/>
</dbReference>
<dbReference type="SUPFAM" id="SSF47699">
    <property type="entry name" value="Bifunctional inhibitor/lipid-transfer protein/seed storage 2S albumin"/>
    <property type="match status" value="1"/>
</dbReference>
<gene>
    <name evidence="9" type="primary">LOC104583315</name>
    <name evidence="8" type="ORF">BRADI_2g46330v3</name>
</gene>
<feature type="region of interest" description="Disordered" evidence="5">
    <location>
        <begin position="220"/>
        <end position="257"/>
    </location>
</feature>
<reference evidence="9" key="3">
    <citation type="submission" date="2018-08" db="UniProtKB">
        <authorList>
            <consortium name="EnsemblPlants"/>
        </authorList>
    </citation>
    <scope>IDENTIFICATION</scope>
    <source>
        <strain evidence="9">cv. Bd21</strain>
    </source>
</reference>
<dbReference type="CDD" id="cd00010">
    <property type="entry name" value="AAI_LTSS"/>
    <property type="match status" value="1"/>
</dbReference>
<sequence length="257" mass="26103">MALSKFTALFFVFAFVAAARVQGFEEAAAAADHQVPELSSQAQAAAAAGSGGFPGFPLPQIPGFPLPQIPGFPLPQIPGFPLPLPQIPGLPSFPFPPLPQFPGFPPLFGAPGGAPPSPGLPTPPPPPAECLTPLTAMAPCMDYLTNITVPAPPGMCCNGLKSVVSKAPICLCHGMNGGMSKLFPKPIDPIRMLILPARCGTVIPIQNFFMCATQPLPPLTPPASPASPVSPAPPLTTPASPAAPATSPVSPPPEGSP</sequence>
<feature type="compositionally biased region" description="Low complexity" evidence="5">
    <location>
        <begin position="237"/>
        <end position="248"/>
    </location>
</feature>
<accession>A0A2K2DE45</accession>
<dbReference type="AlphaFoldDB" id="A0A2K2DE45"/>
<feature type="chain" id="PRO_5043158705" description="Bifunctional inhibitor/plant lipid transfer protein/seed storage helical domain-containing protein" evidence="6">
    <location>
        <begin position="19"/>
        <end position="257"/>
    </location>
</feature>
<evidence type="ECO:0000256" key="5">
    <source>
        <dbReference type="SAM" id="MobiDB-lite"/>
    </source>
</evidence>
<name>A0A2K2DE45_BRADI</name>
<dbReference type="GO" id="GO:0008289">
    <property type="term" value="F:lipid binding"/>
    <property type="evidence" value="ECO:0007669"/>
    <property type="project" value="InterPro"/>
</dbReference>
<feature type="signal peptide" evidence="6">
    <location>
        <begin position="1"/>
        <end position="18"/>
    </location>
</feature>
<dbReference type="InterPro" id="IPR036312">
    <property type="entry name" value="Bifun_inhib/LTP/seed_sf"/>
</dbReference>